<feature type="transmembrane region" description="Helical" evidence="8">
    <location>
        <begin position="206"/>
        <end position="225"/>
    </location>
</feature>
<dbReference type="Gene3D" id="1.20.1250.20">
    <property type="entry name" value="MFS general substrate transporter like domains"/>
    <property type="match status" value="1"/>
</dbReference>
<proteinExistence type="predicted"/>
<keyword evidence="5 8" id="KW-1133">Transmembrane helix</keyword>
<feature type="compositionally biased region" description="Gly residues" evidence="7">
    <location>
        <begin position="510"/>
        <end position="519"/>
    </location>
</feature>
<feature type="transmembrane region" description="Helical" evidence="8">
    <location>
        <begin position="339"/>
        <end position="357"/>
    </location>
</feature>
<dbReference type="AlphaFoldDB" id="K4P161"/>
<dbReference type="InterPro" id="IPR011701">
    <property type="entry name" value="MFS"/>
</dbReference>
<dbReference type="SUPFAM" id="SSF103473">
    <property type="entry name" value="MFS general substrate transporter"/>
    <property type="match status" value="1"/>
</dbReference>
<evidence type="ECO:0000256" key="4">
    <source>
        <dbReference type="ARBA" id="ARBA00022692"/>
    </source>
</evidence>
<sequence length="560" mass="57718">MPSTPAPAAGPMAGRREWIGLAVLCLPTLLASVDLTVLYLALPRLSAELGTSATQQLWIVDIFGFMTSGLLVTMGTLGDRIGNRKMLIIGCTAFAAASLLAAYSPNPEMLIAARALLGVAGAVALPATLALITFMFKNPVQRGMAIATWMSTFMVGLMIGPLIGGVLLEFFWWGSAFLLAVPVMVLVVVLAVALLPERKDPNAGKLDWTSVALSLLAMIPLVFGFKELAKQGFAVAPLVALLVGVVFSVVFVRRQRQLDNPLLDLKLFSINTLRTALVLGIMVGALNSGVSLLVTQFFQVIAGLSPMEAGLWLLPPSVAMVIGLFLAPPLAAKLRPGGVIALGLGISTVGYVILSQVEAAGGLAMVVTGFGVLLFGMGLPSSLGTALVMGAAPPDRTGAASSLQQTGNEFGIAIGIATLGSLGMAVYRGQLSENMPSSVPADAADTAQHGIPGALETAERFPEVLEPARAAFTSGLNAVSLVSAVLMVGLAVFAYFSLRNVEAAPMGPPDGMGEGGPAGGYPLTESAAAEGPAPEGLPERSDPAEDVPVPRAEQRRGGSE</sequence>
<dbReference type="InterPro" id="IPR020846">
    <property type="entry name" value="MFS_dom"/>
</dbReference>
<evidence type="ECO:0000256" key="2">
    <source>
        <dbReference type="ARBA" id="ARBA00022448"/>
    </source>
</evidence>
<evidence type="ECO:0000256" key="6">
    <source>
        <dbReference type="ARBA" id="ARBA00023136"/>
    </source>
</evidence>
<keyword evidence="6 8" id="KW-0472">Membrane</keyword>
<feature type="transmembrane region" description="Helical" evidence="8">
    <location>
        <begin position="475"/>
        <end position="496"/>
    </location>
</feature>
<feature type="transmembrane region" description="Helical" evidence="8">
    <location>
        <begin position="231"/>
        <end position="252"/>
    </location>
</feature>
<evidence type="ECO:0000313" key="10">
    <source>
        <dbReference type="EMBL" id="AFV52189.1"/>
    </source>
</evidence>
<feature type="domain" description="Major facilitator superfamily (MFS) profile" evidence="9">
    <location>
        <begin position="20"/>
        <end position="502"/>
    </location>
</feature>
<dbReference type="CDD" id="cd17321">
    <property type="entry name" value="MFS_MMR_MDR_like"/>
    <property type="match status" value="1"/>
</dbReference>
<evidence type="ECO:0000256" key="8">
    <source>
        <dbReference type="SAM" id="Phobius"/>
    </source>
</evidence>
<keyword evidence="3" id="KW-1003">Cell membrane</keyword>
<dbReference type="Pfam" id="PF07690">
    <property type="entry name" value="MFS_1"/>
    <property type="match status" value="1"/>
</dbReference>
<evidence type="ECO:0000256" key="3">
    <source>
        <dbReference type="ARBA" id="ARBA00022475"/>
    </source>
</evidence>
<dbReference type="InterPro" id="IPR036259">
    <property type="entry name" value="MFS_trans_sf"/>
</dbReference>
<dbReference type="Gene3D" id="1.20.1720.10">
    <property type="entry name" value="Multidrug resistance protein D"/>
    <property type="match status" value="1"/>
</dbReference>
<feature type="transmembrane region" description="Helical" evidence="8">
    <location>
        <begin position="21"/>
        <end position="42"/>
    </location>
</feature>
<protein>
    <submittedName>
        <fullName evidence="10">Efflux pump</fullName>
    </submittedName>
</protein>
<feature type="transmembrane region" description="Helical" evidence="8">
    <location>
        <begin position="273"/>
        <end position="297"/>
    </location>
</feature>
<comment type="subcellular location">
    <subcellularLocation>
        <location evidence="1">Cell membrane</location>
        <topology evidence="1">Multi-pass membrane protein</topology>
    </subcellularLocation>
</comment>
<keyword evidence="4 8" id="KW-0812">Transmembrane</keyword>
<reference evidence="10" key="1">
    <citation type="journal article" date="2013" name="Proc. Natl. Acad. Sci. U.S.A.">
        <title>A new member of the 4-methylideneimidazole-5-one-containing aminomutase family from the enediyne kedarcidin biosynthetic pathway.</title>
        <authorList>
            <person name="Huang S.X."/>
            <person name="Lohman J.R."/>
            <person name="Huang T."/>
            <person name="Shen B."/>
        </authorList>
    </citation>
    <scope>NUCLEOTIDE SEQUENCE</scope>
    <source>
        <strain evidence="10">ATCC 53650</strain>
    </source>
</reference>
<dbReference type="PANTHER" id="PTHR42718">
    <property type="entry name" value="MAJOR FACILITATOR SUPERFAMILY MULTIDRUG TRANSPORTER MFSC"/>
    <property type="match status" value="1"/>
</dbReference>
<feature type="transmembrane region" description="Helical" evidence="8">
    <location>
        <begin position="86"/>
        <end position="105"/>
    </location>
</feature>
<feature type="transmembrane region" description="Helical" evidence="8">
    <location>
        <begin position="57"/>
        <end position="74"/>
    </location>
</feature>
<dbReference type="EMBL" id="JX679499">
    <property type="protein sequence ID" value="AFV52189.1"/>
    <property type="molecule type" value="Genomic_DNA"/>
</dbReference>
<evidence type="ECO:0000259" key="9">
    <source>
        <dbReference type="PROSITE" id="PS50850"/>
    </source>
</evidence>
<feature type="transmembrane region" description="Helical" evidence="8">
    <location>
        <begin position="363"/>
        <end position="389"/>
    </location>
</feature>
<feature type="region of interest" description="Disordered" evidence="7">
    <location>
        <begin position="507"/>
        <end position="560"/>
    </location>
</feature>
<feature type="compositionally biased region" description="Low complexity" evidence="7">
    <location>
        <begin position="527"/>
        <end position="536"/>
    </location>
</feature>
<dbReference type="PRINTS" id="PR01036">
    <property type="entry name" value="TCRTETB"/>
</dbReference>
<feature type="transmembrane region" description="Helical" evidence="8">
    <location>
        <begin position="309"/>
        <end position="327"/>
    </location>
</feature>
<feature type="transmembrane region" description="Helical" evidence="8">
    <location>
        <begin position="410"/>
        <end position="427"/>
    </location>
</feature>
<feature type="transmembrane region" description="Helical" evidence="8">
    <location>
        <begin position="146"/>
        <end position="164"/>
    </location>
</feature>
<feature type="transmembrane region" description="Helical" evidence="8">
    <location>
        <begin position="111"/>
        <end position="134"/>
    </location>
</feature>
<dbReference type="GO" id="GO:0005886">
    <property type="term" value="C:plasma membrane"/>
    <property type="evidence" value="ECO:0007669"/>
    <property type="project" value="UniProtKB-SubCell"/>
</dbReference>
<keyword evidence="2" id="KW-0813">Transport</keyword>
<evidence type="ECO:0000256" key="7">
    <source>
        <dbReference type="SAM" id="MobiDB-lite"/>
    </source>
</evidence>
<organism evidence="10">
    <name type="scientific">Streptoalloteichus sp. ATCC 53650</name>
    <dbReference type="NCBI Taxonomy" id="756733"/>
    <lineage>
        <taxon>Bacteria</taxon>
        <taxon>Bacillati</taxon>
        <taxon>Actinomycetota</taxon>
        <taxon>Actinomycetes</taxon>
        <taxon>Pseudonocardiales</taxon>
        <taxon>Pseudonocardiaceae</taxon>
        <taxon>Streptoalloteichus</taxon>
    </lineage>
</organism>
<evidence type="ECO:0000256" key="5">
    <source>
        <dbReference type="ARBA" id="ARBA00022989"/>
    </source>
</evidence>
<dbReference type="PROSITE" id="PS50850">
    <property type="entry name" value="MFS"/>
    <property type="match status" value="1"/>
</dbReference>
<feature type="transmembrane region" description="Helical" evidence="8">
    <location>
        <begin position="170"/>
        <end position="194"/>
    </location>
</feature>
<accession>K4P161</accession>
<name>K4P161_9PSEU</name>
<evidence type="ECO:0000256" key="1">
    <source>
        <dbReference type="ARBA" id="ARBA00004651"/>
    </source>
</evidence>
<dbReference type="GO" id="GO:0022857">
    <property type="term" value="F:transmembrane transporter activity"/>
    <property type="evidence" value="ECO:0007669"/>
    <property type="project" value="InterPro"/>
</dbReference>
<dbReference type="PANTHER" id="PTHR42718:SF47">
    <property type="entry name" value="METHYL VIOLOGEN RESISTANCE PROTEIN SMVA"/>
    <property type="match status" value="1"/>
</dbReference>